<dbReference type="Proteomes" id="UP000188836">
    <property type="component" value="Unassembled WGS sequence"/>
</dbReference>
<dbReference type="AlphaFoldDB" id="A0A1W0B1I5"/>
<keyword evidence="4 6" id="KW-1133">Transmembrane helix</keyword>
<evidence type="ECO:0000256" key="6">
    <source>
        <dbReference type="SAM" id="Phobius"/>
    </source>
</evidence>
<evidence type="ECO:0000259" key="7">
    <source>
        <dbReference type="PROSITE" id="PS50850"/>
    </source>
</evidence>
<feature type="transmembrane region" description="Helical" evidence="6">
    <location>
        <begin position="156"/>
        <end position="178"/>
    </location>
</feature>
<keyword evidence="2" id="KW-1003">Cell membrane</keyword>
<dbReference type="SUPFAM" id="SSF103473">
    <property type="entry name" value="MFS general substrate transporter"/>
    <property type="match status" value="1"/>
</dbReference>
<feature type="transmembrane region" description="Helical" evidence="6">
    <location>
        <begin position="199"/>
        <end position="222"/>
    </location>
</feature>
<evidence type="ECO:0000313" key="9">
    <source>
        <dbReference type="Proteomes" id="UP000188836"/>
    </source>
</evidence>
<reference evidence="8 9" key="1">
    <citation type="journal article" date="2016" name="Antonie Van Leeuwenhoek">
        <title>Nocardia donostiensis sp. nov., isolated from human respiratory specimens.</title>
        <authorList>
            <person name="Ercibengoa M."/>
            <person name="Bell M."/>
            <person name="Marimon J.M."/>
            <person name="Humrighouse B."/>
            <person name="Klenk H.P."/>
            <person name="Potter G."/>
            <person name="Perez-Trallero E."/>
        </authorList>
    </citation>
    <scope>NUCLEOTIDE SEQUENCE [LARGE SCALE GENOMIC DNA]</scope>
    <source>
        <strain evidence="8 9">X1655</strain>
    </source>
</reference>
<comment type="caution">
    <text evidence="8">The sequence shown here is derived from an EMBL/GenBank/DDBJ whole genome shotgun (WGS) entry which is preliminary data.</text>
</comment>
<dbReference type="InterPro" id="IPR020846">
    <property type="entry name" value="MFS_dom"/>
</dbReference>
<dbReference type="PROSITE" id="PS50850">
    <property type="entry name" value="MFS"/>
    <property type="match status" value="1"/>
</dbReference>
<feature type="transmembrane region" description="Helical" evidence="6">
    <location>
        <begin position="70"/>
        <end position="89"/>
    </location>
</feature>
<feature type="transmembrane region" description="Helical" evidence="6">
    <location>
        <begin position="361"/>
        <end position="385"/>
    </location>
</feature>
<feature type="transmembrane region" description="Helical" evidence="6">
    <location>
        <begin position="39"/>
        <end position="58"/>
    </location>
</feature>
<name>A0A1W0B1I5_9NOCA</name>
<accession>A0A1W0B1I5</accession>
<evidence type="ECO:0000256" key="4">
    <source>
        <dbReference type="ARBA" id="ARBA00022989"/>
    </source>
</evidence>
<evidence type="ECO:0000313" key="8">
    <source>
        <dbReference type="EMBL" id="ONM47894.1"/>
    </source>
</evidence>
<evidence type="ECO:0000256" key="2">
    <source>
        <dbReference type="ARBA" id="ARBA00022475"/>
    </source>
</evidence>
<dbReference type="Gene3D" id="1.20.1250.20">
    <property type="entry name" value="MFS general substrate transporter like domains"/>
    <property type="match status" value="2"/>
</dbReference>
<keyword evidence="9" id="KW-1185">Reference proteome</keyword>
<dbReference type="InterPro" id="IPR050189">
    <property type="entry name" value="MFS_Efflux_Transporters"/>
</dbReference>
<protein>
    <recommendedName>
        <fullName evidence="7">Major facilitator superfamily (MFS) profile domain-containing protein</fullName>
    </recommendedName>
</protein>
<dbReference type="STRING" id="1538463.B0T36_06245"/>
<feature type="transmembrane region" description="Helical" evidence="6">
    <location>
        <begin position="294"/>
        <end position="313"/>
    </location>
</feature>
<dbReference type="InterPro" id="IPR036259">
    <property type="entry name" value="MFS_trans_sf"/>
</dbReference>
<dbReference type="PANTHER" id="PTHR43124:SF10">
    <property type="entry name" value="PURINE EFFLUX PUMP PBUE"/>
    <property type="match status" value="1"/>
</dbReference>
<evidence type="ECO:0000256" key="3">
    <source>
        <dbReference type="ARBA" id="ARBA00022692"/>
    </source>
</evidence>
<evidence type="ECO:0000256" key="5">
    <source>
        <dbReference type="ARBA" id="ARBA00023136"/>
    </source>
</evidence>
<proteinExistence type="predicted"/>
<dbReference type="EMBL" id="MUMY01000012">
    <property type="protein sequence ID" value="ONM47894.1"/>
    <property type="molecule type" value="Genomic_DNA"/>
</dbReference>
<comment type="subcellular location">
    <subcellularLocation>
        <location evidence="1">Cell membrane</location>
        <topology evidence="1">Multi-pass membrane protein</topology>
    </subcellularLocation>
</comment>
<feature type="transmembrane region" description="Helical" evidence="6">
    <location>
        <begin position="128"/>
        <end position="150"/>
    </location>
</feature>
<keyword evidence="5 6" id="KW-0472">Membrane</keyword>
<feature type="transmembrane region" description="Helical" evidence="6">
    <location>
        <begin position="333"/>
        <end position="355"/>
    </location>
</feature>
<feature type="domain" description="Major facilitator superfamily (MFS) profile" evidence="7">
    <location>
        <begin position="4"/>
        <end position="386"/>
    </location>
</feature>
<dbReference type="InterPro" id="IPR011701">
    <property type="entry name" value="MFS"/>
</dbReference>
<feature type="transmembrane region" description="Helical" evidence="6">
    <location>
        <begin position="95"/>
        <end position="116"/>
    </location>
</feature>
<evidence type="ECO:0000256" key="1">
    <source>
        <dbReference type="ARBA" id="ARBA00004651"/>
    </source>
</evidence>
<feature type="transmembrane region" description="Helical" evidence="6">
    <location>
        <begin position="268"/>
        <end position="288"/>
    </location>
</feature>
<sequence>MPLWLISLLLLTFAIGTDDFVIAGLLSEIATDLDVSEALAGQLVTVFALVYALAAPLAASLTARISRRTLLITLSGCFAMVNLLTAIAPSYGMLLAMRVLAAILAGAATPAAFASAADLAPAGRSGRYLGAVQTGLTLSLVAGVPVGTWIGGAAHWRWSLSVVIVLSLLAMIGLAASLPGSATPVTAGLRTRLAPLGRPAILVGLVGTITGGAGAMMFYSYIAPIARDLTGAGPTALGTLIVIAGVAALLGSVWGGHATDAWGASRTIAAALIGQMVVTFTLAAASLLTSPAAVPLLLVAALVAGWGVTGFALNPPVQSRILGLSGEGAGEAIALNAGALYLGISLGGAIGGVALAEYGPAAVTVAAGALLAVSVLVFLFAFGALDPLHRARMTRADPSQDIDEHRPARQ</sequence>
<keyword evidence="3 6" id="KW-0812">Transmembrane</keyword>
<dbReference type="PANTHER" id="PTHR43124">
    <property type="entry name" value="PURINE EFFLUX PUMP PBUE"/>
    <property type="match status" value="1"/>
</dbReference>
<feature type="transmembrane region" description="Helical" evidence="6">
    <location>
        <begin position="234"/>
        <end position="256"/>
    </location>
</feature>
<gene>
    <name evidence="8" type="ORF">B0T46_14700</name>
</gene>
<dbReference type="GO" id="GO:0005886">
    <property type="term" value="C:plasma membrane"/>
    <property type="evidence" value="ECO:0007669"/>
    <property type="project" value="UniProtKB-SubCell"/>
</dbReference>
<organism evidence="8 9">
    <name type="scientific">Nocardia donostiensis</name>
    <dbReference type="NCBI Taxonomy" id="1538463"/>
    <lineage>
        <taxon>Bacteria</taxon>
        <taxon>Bacillati</taxon>
        <taxon>Actinomycetota</taxon>
        <taxon>Actinomycetes</taxon>
        <taxon>Mycobacteriales</taxon>
        <taxon>Nocardiaceae</taxon>
        <taxon>Nocardia</taxon>
    </lineage>
</organism>
<dbReference type="CDD" id="cd17324">
    <property type="entry name" value="MFS_NepI_like"/>
    <property type="match status" value="1"/>
</dbReference>
<dbReference type="GO" id="GO:0022857">
    <property type="term" value="F:transmembrane transporter activity"/>
    <property type="evidence" value="ECO:0007669"/>
    <property type="project" value="InterPro"/>
</dbReference>
<dbReference type="Pfam" id="PF07690">
    <property type="entry name" value="MFS_1"/>
    <property type="match status" value="1"/>
</dbReference>